<evidence type="ECO:0000256" key="1">
    <source>
        <dbReference type="SAM" id="MobiDB-lite"/>
    </source>
</evidence>
<protein>
    <submittedName>
        <fullName evidence="3">Uncharacterized protein</fullName>
    </submittedName>
</protein>
<evidence type="ECO:0000256" key="2">
    <source>
        <dbReference type="SAM" id="SignalP"/>
    </source>
</evidence>
<dbReference type="AlphaFoldDB" id="A0A7X0C0U3"/>
<keyword evidence="2" id="KW-0732">Signal</keyword>
<keyword evidence="4" id="KW-1185">Reference proteome</keyword>
<evidence type="ECO:0000313" key="3">
    <source>
        <dbReference type="EMBL" id="MBB6346437.1"/>
    </source>
</evidence>
<dbReference type="Proteomes" id="UP000583800">
    <property type="component" value="Unassembled WGS sequence"/>
</dbReference>
<dbReference type="RefSeq" id="WP_185084210.1">
    <property type="nucleotide sequence ID" value="NZ_JACHJB010000001.1"/>
</dbReference>
<evidence type="ECO:0000313" key="4">
    <source>
        <dbReference type="Proteomes" id="UP000583800"/>
    </source>
</evidence>
<feature type="chain" id="PRO_5030997472" evidence="2">
    <location>
        <begin position="31"/>
        <end position="100"/>
    </location>
</feature>
<organism evidence="3 4">
    <name type="scientific">Nonomuraea muscovyensis</name>
    <dbReference type="NCBI Taxonomy" id="1124761"/>
    <lineage>
        <taxon>Bacteria</taxon>
        <taxon>Bacillati</taxon>
        <taxon>Actinomycetota</taxon>
        <taxon>Actinomycetes</taxon>
        <taxon>Streptosporangiales</taxon>
        <taxon>Streptosporangiaceae</taxon>
        <taxon>Nonomuraea</taxon>
    </lineage>
</organism>
<proteinExistence type="predicted"/>
<dbReference type="EMBL" id="JACHJB010000001">
    <property type="protein sequence ID" value="MBB6346437.1"/>
    <property type="molecule type" value="Genomic_DNA"/>
</dbReference>
<name>A0A7X0C0U3_9ACTN</name>
<comment type="caution">
    <text evidence="3">The sequence shown here is derived from an EMBL/GenBank/DDBJ whole genome shotgun (WGS) entry which is preliminary data.</text>
</comment>
<feature type="compositionally biased region" description="Low complexity" evidence="1">
    <location>
        <begin position="26"/>
        <end position="40"/>
    </location>
</feature>
<feature type="region of interest" description="Disordered" evidence="1">
    <location>
        <begin position="26"/>
        <end position="52"/>
    </location>
</feature>
<feature type="signal peptide" evidence="2">
    <location>
        <begin position="1"/>
        <end position="30"/>
    </location>
</feature>
<sequence>MVSTQRLILLSATLVAASALVPAAASQSSAATGSARTAATNVSPATPSPEEMPKEYWSAYKKGYGDAKDCDKGAGFSYDGTDWDRKGWVDGYNAGHERYC</sequence>
<reference evidence="3 4" key="1">
    <citation type="submission" date="2020-08" db="EMBL/GenBank/DDBJ databases">
        <title>Sequencing the genomes of 1000 actinobacteria strains.</title>
        <authorList>
            <person name="Klenk H.-P."/>
        </authorList>
    </citation>
    <scope>NUCLEOTIDE SEQUENCE [LARGE SCALE GENOMIC DNA]</scope>
    <source>
        <strain evidence="3 4">DSM 45913</strain>
    </source>
</reference>
<gene>
    <name evidence="3" type="ORF">FHU36_002946</name>
</gene>
<accession>A0A7X0C0U3</accession>